<dbReference type="Proteomes" id="UP000204391">
    <property type="component" value="Chromosome"/>
</dbReference>
<evidence type="ECO:0000256" key="2">
    <source>
        <dbReference type="ARBA" id="ARBA00038209"/>
    </source>
</evidence>
<sequence>MNKRVKVMTIFGTRPEAIKMAPLVLELKKRSDLIEPIVTVTAQHREMLDQVLGIFDIKPDYDLDIMKQRQTLAQITTRALEGLDDVMREVQPDIVLVHGDTTTTFAASLAAYYNQIAVGHVEAGLRTWDKYSPYPEEMNRQLTGVMADLHFSPTEKSKQNLLNENKPEDRIFVTGNTAIDALKTTVDASYSSPILDEIGDKRLVLMTAHRRENLGNNMKQMFRAIKRLVEIHDDVQVIYPVHLNPVVQETAANILGDDDRIKLIEPLGVVDFHNFASRAHLILTDSGGVQEEAPSLGVPVLVLRDTTERPEGIDAGTLKLAGTDEDTVFNLANELLSDKKAHDKMSKASNPYGDGKASERIADAIVGYFN</sequence>
<dbReference type="InterPro" id="IPR029767">
    <property type="entry name" value="WecB-like"/>
</dbReference>
<keyword evidence="1 5" id="KW-0413">Isomerase</keyword>
<keyword evidence="8" id="KW-1185">Reference proteome</keyword>
<accession>A0A221M8U3</accession>
<evidence type="ECO:0000256" key="3">
    <source>
        <dbReference type="ARBA" id="ARBA00038858"/>
    </source>
</evidence>
<dbReference type="CDD" id="cd03786">
    <property type="entry name" value="GTB_UDP-GlcNAc_2-Epimerase"/>
    <property type="match status" value="1"/>
</dbReference>
<evidence type="ECO:0000313" key="8">
    <source>
        <dbReference type="Proteomes" id="UP000204391"/>
    </source>
</evidence>
<dbReference type="KEGG" id="vne:CFK40_03130"/>
<dbReference type="OrthoDB" id="9803238at2"/>
<dbReference type="EMBL" id="CP022437">
    <property type="protein sequence ID" value="ASN04064.1"/>
    <property type="molecule type" value="Genomic_DNA"/>
</dbReference>
<dbReference type="SUPFAM" id="SSF53756">
    <property type="entry name" value="UDP-Glycosyltransferase/glycogen phosphorylase"/>
    <property type="match status" value="1"/>
</dbReference>
<dbReference type="PANTHER" id="PTHR43174:SF2">
    <property type="entry name" value="UDP-N-ACETYLGLUCOSAMINE 2-EPIMERASE"/>
    <property type="match status" value="1"/>
</dbReference>
<evidence type="ECO:0000313" key="7">
    <source>
        <dbReference type="EMBL" id="ASN04064.1"/>
    </source>
</evidence>
<dbReference type="AlphaFoldDB" id="A0A221M8U3"/>
<name>A0A221M8U3_9BACI</name>
<dbReference type="EC" id="5.1.3.14" evidence="3"/>
<protein>
    <recommendedName>
        <fullName evidence="3">UDP-N-acetylglucosamine 2-epimerase (non-hydrolyzing)</fullName>
        <ecNumber evidence="3">5.1.3.14</ecNumber>
    </recommendedName>
    <alternativeName>
        <fullName evidence="4">UDP-GlcNAc-2-epimerase</fullName>
    </alternativeName>
</protein>
<dbReference type="PANTHER" id="PTHR43174">
    <property type="entry name" value="UDP-N-ACETYLGLUCOSAMINE 2-EPIMERASE"/>
    <property type="match status" value="1"/>
</dbReference>
<gene>
    <name evidence="7" type="ORF">CFK40_03130</name>
</gene>
<evidence type="ECO:0000256" key="5">
    <source>
        <dbReference type="RuleBase" id="RU003513"/>
    </source>
</evidence>
<evidence type="ECO:0000256" key="4">
    <source>
        <dbReference type="ARBA" id="ARBA00079400"/>
    </source>
</evidence>
<dbReference type="InterPro" id="IPR003331">
    <property type="entry name" value="UDP_GlcNAc_Epimerase_2_dom"/>
</dbReference>
<comment type="similarity">
    <text evidence="2 5">Belongs to the UDP-N-acetylglucosamine 2-epimerase family.</text>
</comment>
<dbReference type="Pfam" id="PF02350">
    <property type="entry name" value="Epimerase_2"/>
    <property type="match status" value="1"/>
</dbReference>
<reference evidence="7 8" key="1">
    <citation type="journal article" date="2003" name="Int. J. Syst. Evol. Microbiol.">
        <title>Virgibacillus carmonensis sp. nov., Virgibacillus necropolis sp. nov. and Virgibacillus picturae sp. nov., three novel species isolated from deteriorated mural paintings, transfer of the species of the genus salibacillus to Virgibacillus, as Virgibacillus marismortui comb. nov. and Virgibacillus salexigens comb. nov., and emended description of the genus Virgibacillus.</title>
        <authorList>
            <person name="Heyrman J."/>
            <person name="Logan N.A."/>
            <person name="Busse H.J."/>
            <person name="Balcaen A."/>
            <person name="Lebbe L."/>
            <person name="Rodriguez-Diaz M."/>
            <person name="Swings J."/>
            <person name="De Vos P."/>
        </authorList>
    </citation>
    <scope>NUCLEOTIDE SEQUENCE [LARGE SCALE GENOMIC DNA]</scope>
    <source>
        <strain evidence="7 8">LMG 19488</strain>
    </source>
</reference>
<evidence type="ECO:0000256" key="1">
    <source>
        <dbReference type="ARBA" id="ARBA00023235"/>
    </source>
</evidence>
<dbReference type="FunFam" id="3.40.50.2000:FF:000043">
    <property type="entry name" value="UDP-N-acetylglucosamine 2-epimerase"/>
    <property type="match status" value="1"/>
</dbReference>
<dbReference type="RefSeq" id="WP_089530634.1">
    <property type="nucleotide sequence ID" value="NZ_CP022437.1"/>
</dbReference>
<feature type="domain" description="UDP-N-acetylglucosamine 2-epimerase" evidence="6">
    <location>
        <begin position="29"/>
        <end position="365"/>
    </location>
</feature>
<dbReference type="Gene3D" id="3.40.50.2000">
    <property type="entry name" value="Glycogen Phosphorylase B"/>
    <property type="match status" value="2"/>
</dbReference>
<proteinExistence type="inferred from homology"/>
<dbReference type="GO" id="GO:0008761">
    <property type="term" value="F:UDP-N-acetylglucosamine 2-epimerase activity"/>
    <property type="evidence" value="ECO:0007669"/>
    <property type="project" value="UniProtKB-EC"/>
</dbReference>
<dbReference type="NCBIfam" id="TIGR00236">
    <property type="entry name" value="wecB"/>
    <property type="match status" value="1"/>
</dbReference>
<evidence type="ECO:0000259" key="6">
    <source>
        <dbReference type="Pfam" id="PF02350"/>
    </source>
</evidence>
<organism evidence="7 8">
    <name type="scientific">Virgibacillus necropolis</name>
    <dbReference type="NCBI Taxonomy" id="163877"/>
    <lineage>
        <taxon>Bacteria</taxon>
        <taxon>Bacillati</taxon>
        <taxon>Bacillota</taxon>
        <taxon>Bacilli</taxon>
        <taxon>Bacillales</taxon>
        <taxon>Bacillaceae</taxon>
        <taxon>Virgibacillus</taxon>
    </lineage>
</organism>